<dbReference type="STRING" id="1423750.FC89_GL001270"/>
<evidence type="ECO:0000313" key="6">
    <source>
        <dbReference type="Proteomes" id="UP000051451"/>
    </source>
</evidence>
<keyword evidence="3" id="KW-0560">Oxidoreductase</keyword>
<evidence type="ECO:0000256" key="1">
    <source>
        <dbReference type="ARBA" id="ARBA00006515"/>
    </source>
</evidence>
<organism evidence="5 6">
    <name type="scientific">Liquorilactobacillus ghanensis DSM 18630</name>
    <dbReference type="NCBI Taxonomy" id="1423750"/>
    <lineage>
        <taxon>Bacteria</taxon>
        <taxon>Bacillati</taxon>
        <taxon>Bacillota</taxon>
        <taxon>Bacilli</taxon>
        <taxon>Lactobacillales</taxon>
        <taxon>Lactobacillaceae</taxon>
        <taxon>Liquorilactobacillus</taxon>
    </lineage>
</organism>
<keyword evidence="6" id="KW-1185">Reference proteome</keyword>
<gene>
    <name evidence="5" type="ORF">FC89_GL001270</name>
</gene>
<dbReference type="PANTHER" id="PTHR43150">
    <property type="entry name" value="HYPERKINETIC, ISOFORM M"/>
    <property type="match status" value="1"/>
</dbReference>
<dbReference type="PANTHER" id="PTHR43150:SF4">
    <property type="entry name" value="L-GLYCERALDEHYDE 3-PHOSPHATE REDUCTASE"/>
    <property type="match status" value="1"/>
</dbReference>
<accession>A0A0R1VID3</accession>
<dbReference type="OrthoDB" id="9773828at2"/>
<dbReference type="GeneID" id="98319283"/>
<dbReference type="Gene3D" id="3.20.20.100">
    <property type="entry name" value="NADP-dependent oxidoreductase domain"/>
    <property type="match status" value="1"/>
</dbReference>
<dbReference type="CDD" id="cd19089">
    <property type="entry name" value="AKR_AKR14A1_2"/>
    <property type="match status" value="1"/>
</dbReference>
<evidence type="ECO:0000256" key="2">
    <source>
        <dbReference type="ARBA" id="ARBA00022857"/>
    </source>
</evidence>
<dbReference type="GO" id="GO:0051596">
    <property type="term" value="P:methylglyoxal catabolic process"/>
    <property type="evidence" value="ECO:0007669"/>
    <property type="project" value="TreeGrafter"/>
</dbReference>
<dbReference type="Proteomes" id="UP000051451">
    <property type="component" value="Unassembled WGS sequence"/>
</dbReference>
<dbReference type="InterPro" id="IPR023210">
    <property type="entry name" value="NADP_OxRdtase_dom"/>
</dbReference>
<comment type="similarity">
    <text evidence="1">Belongs to the shaker potassium channel beta subunit family.</text>
</comment>
<dbReference type="GO" id="GO:0016491">
    <property type="term" value="F:oxidoreductase activity"/>
    <property type="evidence" value="ECO:0007669"/>
    <property type="project" value="UniProtKB-KW"/>
</dbReference>
<dbReference type="SUPFAM" id="SSF51430">
    <property type="entry name" value="NAD(P)-linked oxidoreductase"/>
    <property type="match status" value="1"/>
</dbReference>
<dbReference type="RefSeq" id="WP_057872012.1">
    <property type="nucleotide sequence ID" value="NZ_AZGB01000018.1"/>
</dbReference>
<dbReference type="PATRIC" id="fig|1423750.3.peg.1300"/>
<proteinExistence type="inferred from homology"/>
<dbReference type="AlphaFoldDB" id="A0A0R1VID3"/>
<sequence>MYLAADDRYEKLPYRQVGKTGLRLPVISLGLWHKFDSANPYYDRKKLLLAAFDRGIFSFDCADRYGSPEVGSAEILLGQVLQHELKPYRDELVITTKTGYRTHPGPYGYSLARKSILQAIDHSLQRLQTDYVDIYYAHRFDPQVDLFETAQALDQVVREGKAMYIGISNFNAQQTATIAAMFRDLKTPFVVNQVSYNMLNQTVEEDGLLDQLQQLGAGLVAYGPLAEGLLSQRYLAGIPADFTIHQTSKHVFDQGKTAVATKLQLLAKLAQQRGQSLSQMALAWLLRNQTVSSVIIGTTSLEHLDENLQAVEHLDFTAAELKKIQQILS</sequence>
<feature type="domain" description="NADP-dependent oxidoreductase" evidence="4">
    <location>
        <begin position="27"/>
        <end position="328"/>
    </location>
</feature>
<dbReference type="Pfam" id="PF00248">
    <property type="entry name" value="Aldo_ket_red"/>
    <property type="match status" value="1"/>
</dbReference>
<dbReference type="PRINTS" id="PR01577">
    <property type="entry name" value="KCNABCHANNEL"/>
</dbReference>
<evidence type="ECO:0000256" key="3">
    <source>
        <dbReference type="ARBA" id="ARBA00023002"/>
    </source>
</evidence>
<dbReference type="InterPro" id="IPR036812">
    <property type="entry name" value="NAD(P)_OxRdtase_dom_sf"/>
</dbReference>
<dbReference type="InterPro" id="IPR005399">
    <property type="entry name" value="K_chnl_volt-dep_bsu_KCNAB-rel"/>
</dbReference>
<keyword evidence="2" id="KW-0521">NADP</keyword>
<comment type="caution">
    <text evidence="5">The sequence shown here is derived from an EMBL/GenBank/DDBJ whole genome shotgun (WGS) entry which is preliminary data.</text>
</comment>
<name>A0A0R1VID3_9LACO</name>
<dbReference type="EMBL" id="AZGB01000018">
    <property type="protein sequence ID" value="KRM05568.1"/>
    <property type="molecule type" value="Genomic_DNA"/>
</dbReference>
<reference evidence="5 6" key="1">
    <citation type="journal article" date="2015" name="Genome Announc.">
        <title>Expanding the biotechnology potential of lactobacilli through comparative genomics of 213 strains and associated genera.</title>
        <authorList>
            <person name="Sun Z."/>
            <person name="Harris H.M."/>
            <person name="McCann A."/>
            <person name="Guo C."/>
            <person name="Argimon S."/>
            <person name="Zhang W."/>
            <person name="Yang X."/>
            <person name="Jeffery I.B."/>
            <person name="Cooney J.C."/>
            <person name="Kagawa T.F."/>
            <person name="Liu W."/>
            <person name="Song Y."/>
            <person name="Salvetti E."/>
            <person name="Wrobel A."/>
            <person name="Rasinkangas P."/>
            <person name="Parkhill J."/>
            <person name="Rea M.C."/>
            <person name="O'Sullivan O."/>
            <person name="Ritari J."/>
            <person name="Douillard F.P."/>
            <person name="Paul Ross R."/>
            <person name="Yang R."/>
            <person name="Briner A.E."/>
            <person name="Felis G.E."/>
            <person name="de Vos W.M."/>
            <person name="Barrangou R."/>
            <person name="Klaenhammer T.R."/>
            <person name="Caufield P.W."/>
            <person name="Cui Y."/>
            <person name="Zhang H."/>
            <person name="O'Toole P.W."/>
        </authorList>
    </citation>
    <scope>NUCLEOTIDE SEQUENCE [LARGE SCALE GENOMIC DNA]</scope>
    <source>
        <strain evidence="5 6">DSM 18630</strain>
    </source>
</reference>
<protein>
    <submittedName>
        <fullName evidence="5">Aldo keto reductase</fullName>
    </submittedName>
</protein>
<evidence type="ECO:0000259" key="4">
    <source>
        <dbReference type="Pfam" id="PF00248"/>
    </source>
</evidence>
<evidence type="ECO:0000313" key="5">
    <source>
        <dbReference type="EMBL" id="KRM05568.1"/>
    </source>
</evidence>